<proteinExistence type="predicted"/>
<accession>A0A830EIL6</accession>
<reference evidence="5" key="2">
    <citation type="submission" date="2020-09" db="EMBL/GenBank/DDBJ databases">
        <authorList>
            <person name="Sun Q."/>
            <person name="Ohkuma M."/>
        </authorList>
    </citation>
    <scope>NUCLEOTIDE SEQUENCE</scope>
    <source>
        <strain evidence="5">JCM 14359</strain>
    </source>
</reference>
<gene>
    <name evidence="5" type="ORF">GCM10008995_24590</name>
</gene>
<organism evidence="5 6">
    <name type="scientific">Halobellus salinus</name>
    <dbReference type="NCBI Taxonomy" id="931585"/>
    <lineage>
        <taxon>Archaea</taxon>
        <taxon>Methanobacteriati</taxon>
        <taxon>Methanobacteriota</taxon>
        <taxon>Stenosarchaea group</taxon>
        <taxon>Halobacteria</taxon>
        <taxon>Halobacteriales</taxon>
        <taxon>Haloferacaceae</taxon>
        <taxon>Halobellus</taxon>
    </lineage>
</organism>
<evidence type="ECO:0000313" key="5">
    <source>
        <dbReference type="EMBL" id="GGJ13787.1"/>
    </source>
</evidence>
<keyword evidence="3" id="KW-1133">Transmembrane helix</keyword>
<protein>
    <recommendedName>
        <fullName evidence="4">DUF4349 domain-containing protein</fullName>
    </recommendedName>
</protein>
<evidence type="ECO:0000256" key="3">
    <source>
        <dbReference type="SAM" id="Phobius"/>
    </source>
</evidence>
<evidence type="ECO:0000256" key="2">
    <source>
        <dbReference type="SAM" id="MobiDB-lite"/>
    </source>
</evidence>
<feature type="transmembrane region" description="Helical" evidence="3">
    <location>
        <begin position="263"/>
        <end position="285"/>
    </location>
</feature>
<dbReference type="Proteomes" id="UP000653099">
    <property type="component" value="Unassembled WGS sequence"/>
</dbReference>
<evidence type="ECO:0000256" key="1">
    <source>
        <dbReference type="SAM" id="Coils"/>
    </source>
</evidence>
<feature type="compositionally biased region" description="Gly residues" evidence="2">
    <location>
        <begin position="1"/>
        <end position="16"/>
    </location>
</feature>
<keyword evidence="3" id="KW-0812">Transmembrane</keyword>
<feature type="region of interest" description="Disordered" evidence="2">
    <location>
        <begin position="1"/>
        <end position="64"/>
    </location>
</feature>
<feature type="coiled-coil region" evidence="1">
    <location>
        <begin position="147"/>
        <end position="211"/>
    </location>
</feature>
<sequence length="299" mass="31744">MLAGCGGAGSAGGGDAGYEQATGGDAGRPEATGAPAQDPDVEADASGSGGDADSGDSGSDAGGDRAIIRTGAVAVEVRDFESARSSLTATVEGYGGYVSDSREDRREIDNETWTRGEVVVRVPSEEFDALVDDARALGAVQSVETNSRDVTDQLVDIEARLENLRAERDRLRTLYERANTTEDVLAVQRELSDVQQEIERLDARQQSLEDRVAYSTLTVRLAEPRPTPDRVAPDRWYDTPVVSALLQSIGGVVVATRALVVGFAYALPYLVAFGVPLALVGGVVLRYGRRIRRGGEDPD</sequence>
<evidence type="ECO:0000313" key="6">
    <source>
        <dbReference type="Proteomes" id="UP000653099"/>
    </source>
</evidence>
<feature type="domain" description="DUF4349" evidence="4">
    <location>
        <begin position="65"/>
        <end position="280"/>
    </location>
</feature>
<keyword evidence="1" id="KW-0175">Coiled coil</keyword>
<comment type="caution">
    <text evidence="5">The sequence shown here is derived from an EMBL/GenBank/DDBJ whole genome shotgun (WGS) entry which is preliminary data.</text>
</comment>
<name>A0A830EIL6_9EURY</name>
<dbReference type="Pfam" id="PF14257">
    <property type="entry name" value="DUF4349"/>
    <property type="match status" value="1"/>
</dbReference>
<keyword evidence="3" id="KW-0472">Membrane</keyword>
<dbReference type="EMBL" id="BMOC01000017">
    <property type="protein sequence ID" value="GGJ13787.1"/>
    <property type="molecule type" value="Genomic_DNA"/>
</dbReference>
<dbReference type="AlphaFoldDB" id="A0A830EIL6"/>
<reference evidence="5" key="1">
    <citation type="journal article" date="2014" name="Int. J. Syst. Evol. Microbiol.">
        <title>Complete genome sequence of Corynebacterium casei LMG S-19264T (=DSM 44701T), isolated from a smear-ripened cheese.</title>
        <authorList>
            <consortium name="US DOE Joint Genome Institute (JGI-PGF)"/>
            <person name="Walter F."/>
            <person name="Albersmeier A."/>
            <person name="Kalinowski J."/>
            <person name="Ruckert C."/>
        </authorList>
    </citation>
    <scope>NUCLEOTIDE SEQUENCE</scope>
    <source>
        <strain evidence="5">JCM 14359</strain>
    </source>
</reference>
<evidence type="ECO:0000259" key="4">
    <source>
        <dbReference type="Pfam" id="PF14257"/>
    </source>
</evidence>
<dbReference type="InterPro" id="IPR025645">
    <property type="entry name" value="DUF4349"/>
</dbReference>
<keyword evidence="6" id="KW-1185">Reference proteome</keyword>